<organism evidence="1 2">
    <name type="scientific">Maricaulis virginensis</name>
    <dbReference type="NCBI Taxonomy" id="144022"/>
    <lineage>
        <taxon>Bacteria</taxon>
        <taxon>Pseudomonadati</taxon>
        <taxon>Pseudomonadota</taxon>
        <taxon>Alphaproteobacteria</taxon>
        <taxon>Maricaulales</taxon>
        <taxon>Maricaulaceae</taxon>
        <taxon>Maricaulis</taxon>
    </lineage>
</organism>
<dbReference type="AlphaFoldDB" id="A0A9W6MMC5"/>
<protein>
    <submittedName>
        <fullName evidence="1">Uncharacterized protein</fullName>
    </submittedName>
</protein>
<dbReference type="Proteomes" id="UP001143486">
    <property type="component" value="Unassembled WGS sequence"/>
</dbReference>
<dbReference type="RefSeq" id="WP_271185125.1">
    <property type="nucleotide sequence ID" value="NZ_BSFE01000001.1"/>
</dbReference>
<gene>
    <name evidence="1" type="ORF">GCM10017621_02340</name>
</gene>
<evidence type="ECO:0000313" key="2">
    <source>
        <dbReference type="Proteomes" id="UP001143486"/>
    </source>
</evidence>
<proteinExistence type="predicted"/>
<name>A0A9W6MMC5_9PROT</name>
<reference evidence="1" key="1">
    <citation type="journal article" date="2014" name="Int. J. Syst. Evol. Microbiol.">
        <title>Complete genome sequence of Corynebacterium casei LMG S-19264T (=DSM 44701T), isolated from a smear-ripened cheese.</title>
        <authorList>
            <consortium name="US DOE Joint Genome Institute (JGI-PGF)"/>
            <person name="Walter F."/>
            <person name="Albersmeier A."/>
            <person name="Kalinowski J."/>
            <person name="Ruckert C."/>
        </authorList>
    </citation>
    <scope>NUCLEOTIDE SEQUENCE</scope>
    <source>
        <strain evidence="1">VKM B-1513</strain>
    </source>
</reference>
<reference evidence="1" key="2">
    <citation type="submission" date="2023-01" db="EMBL/GenBank/DDBJ databases">
        <authorList>
            <person name="Sun Q."/>
            <person name="Evtushenko L."/>
        </authorList>
    </citation>
    <scope>NUCLEOTIDE SEQUENCE</scope>
    <source>
        <strain evidence="1">VKM B-1513</strain>
    </source>
</reference>
<comment type="caution">
    <text evidence="1">The sequence shown here is derived from an EMBL/GenBank/DDBJ whole genome shotgun (WGS) entry which is preliminary data.</text>
</comment>
<accession>A0A9W6MMC5</accession>
<dbReference type="EMBL" id="BSFE01000001">
    <property type="protein sequence ID" value="GLK50726.1"/>
    <property type="molecule type" value="Genomic_DNA"/>
</dbReference>
<evidence type="ECO:0000313" key="1">
    <source>
        <dbReference type="EMBL" id="GLK50726.1"/>
    </source>
</evidence>
<sequence length="137" mass="14729">MTEERFIQIVEAYGANPARWPETERAAAMAFADAYPDVADAALQAEALLDDWLGRPDAQPSELLERRILNRFPAPVAAPVRWQIPAAAAAALLVGAFIGFASGALTVTEPLTPTLYAAADAYAGLDEDWITWLGDDV</sequence>
<keyword evidence="2" id="KW-1185">Reference proteome</keyword>